<reference evidence="1 2" key="1">
    <citation type="journal article" date="2024" name="Plant Biotechnol. J.">
        <title>Genome and CRISPR/Cas9 system of a widespread forest tree (Populus alba) in the world.</title>
        <authorList>
            <person name="Liu Y.J."/>
            <person name="Jiang P.F."/>
            <person name="Han X.M."/>
            <person name="Li X.Y."/>
            <person name="Wang H.M."/>
            <person name="Wang Y.J."/>
            <person name="Wang X.X."/>
            <person name="Zeng Q.Y."/>
        </authorList>
    </citation>
    <scope>NUCLEOTIDE SEQUENCE [LARGE SCALE GENOMIC DNA]</scope>
    <source>
        <strain evidence="2">cv. PAL-ZL1</strain>
    </source>
</reference>
<evidence type="ECO:0000313" key="1">
    <source>
        <dbReference type="EMBL" id="KAL3576749.1"/>
    </source>
</evidence>
<comment type="caution">
    <text evidence="1">The sequence shown here is derived from an EMBL/GenBank/DDBJ whole genome shotgun (WGS) entry which is preliminary data.</text>
</comment>
<sequence length="114" mass="12931">MADEKRRHKKLLEFMPNPVFDFTFVSNNVEVYYTFNLKSESTVITRLVPGGGQELYIRMHASEIGDREAKAKMKIAAIATAAFVFILGILTISYHILKEKAKFAGKVSQTDHLH</sequence>
<dbReference type="EMBL" id="RCHU02000011">
    <property type="protein sequence ID" value="KAL3576749.1"/>
    <property type="molecule type" value="Genomic_DNA"/>
</dbReference>
<organism evidence="1 2">
    <name type="scientific">Populus alba</name>
    <name type="common">White poplar</name>
    <dbReference type="NCBI Taxonomy" id="43335"/>
    <lineage>
        <taxon>Eukaryota</taxon>
        <taxon>Viridiplantae</taxon>
        <taxon>Streptophyta</taxon>
        <taxon>Embryophyta</taxon>
        <taxon>Tracheophyta</taxon>
        <taxon>Spermatophyta</taxon>
        <taxon>Magnoliopsida</taxon>
        <taxon>eudicotyledons</taxon>
        <taxon>Gunneridae</taxon>
        <taxon>Pentapetalae</taxon>
        <taxon>rosids</taxon>
        <taxon>fabids</taxon>
        <taxon>Malpighiales</taxon>
        <taxon>Salicaceae</taxon>
        <taxon>Saliceae</taxon>
        <taxon>Populus</taxon>
    </lineage>
</organism>
<name>A0ACC4BDV0_POPAL</name>
<proteinExistence type="predicted"/>
<gene>
    <name evidence="1" type="ORF">D5086_022032</name>
</gene>
<keyword evidence="2" id="KW-1185">Reference proteome</keyword>
<evidence type="ECO:0000313" key="2">
    <source>
        <dbReference type="Proteomes" id="UP000309997"/>
    </source>
</evidence>
<accession>A0ACC4BDV0</accession>
<dbReference type="Proteomes" id="UP000309997">
    <property type="component" value="Unassembled WGS sequence"/>
</dbReference>
<protein>
    <submittedName>
        <fullName evidence="1">Uncharacterized protein</fullName>
    </submittedName>
</protein>